<keyword evidence="1" id="KW-0430">Lectin</keyword>
<proteinExistence type="predicted"/>
<dbReference type="RefSeq" id="XP_006873809.1">
    <property type="nucleotide sequence ID" value="XM_006873747.1"/>
</dbReference>
<dbReference type="InterPro" id="IPR001304">
    <property type="entry name" value="C-type_lectin-like"/>
</dbReference>
<organism evidence="4 5">
    <name type="scientific">Chrysochloris asiatica</name>
    <name type="common">Cape golden mole</name>
    <dbReference type="NCBI Taxonomy" id="185453"/>
    <lineage>
        <taxon>Eukaryota</taxon>
        <taxon>Metazoa</taxon>
        <taxon>Chordata</taxon>
        <taxon>Craniata</taxon>
        <taxon>Vertebrata</taxon>
        <taxon>Euteleostomi</taxon>
        <taxon>Mammalia</taxon>
        <taxon>Eutheria</taxon>
        <taxon>Afrotheria</taxon>
        <taxon>Chrysochloridae</taxon>
        <taxon>Chrysochlorinae</taxon>
        <taxon>Chrysochloris</taxon>
    </lineage>
</organism>
<evidence type="ECO:0000256" key="1">
    <source>
        <dbReference type="ARBA" id="ARBA00022734"/>
    </source>
</evidence>
<evidence type="ECO:0000313" key="4">
    <source>
        <dbReference type="Proteomes" id="UP000504623"/>
    </source>
</evidence>
<evidence type="ECO:0000313" key="5">
    <source>
        <dbReference type="RefSeq" id="XP_006873809.1"/>
    </source>
</evidence>
<feature type="domain" description="C-type lectin" evidence="3">
    <location>
        <begin position="47"/>
        <end position="147"/>
    </location>
</feature>
<feature type="non-terminal residue" evidence="5">
    <location>
        <position position="147"/>
    </location>
</feature>
<feature type="signal peptide" evidence="2">
    <location>
        <begin position="1"/>
        <end position="26"/>
    </location>
</feature>
<dbReference type="Pfam" id="PF00059">
    <property type="entry name" value="Lectin_C"/>
    <property type="match status" value="1"/>
</dbReference>
<name>A0A9B0WXK2_CHRAS</name>
<keyword evidence="4" id="KW-1185">Reference proteome</keyword>
<reference evidence="5" key="1">
    <citation type="submission" date="2025-08" db="UniProtKB">
        <authorList>
            <consortium name="RefSeq"/>
        </authorList>
    </citation>
    <scope>IDENTIFICATION</scope>
    <source>
        <tissue evidence="5">Spleen</tissue>
    </source>
</reference>
<dbReference type="InterPro" id="IPR050111">
    <property type="entry name" value="C-type_lectin/snaclec_domain"/>
</dbReference>
<dbReference type="GeneID" id="102813513"/>
<dbReference type="Gene3D" id="3.10.100.10">
    <property type="entry name" value="Mannose-Binding Protein A, subunit A"/>
    <property type="match status" value="1"/>
</dbReference>
<dbReference type="PROSITE" id="PS50041">
    <property type="entry name" value="C_TYPE_LECTIN_2"/>
    <property type="match status" value="1"/>
</dbReference>
<evidence type="ECO:0000259" key="3">
    <source>
        <dbReference type="PROSITE" id="PS50041"/>
    </source>
</evidence>
<dbReference type="InterPro" id="IPR016186">
    <property type="entry name" value="C-type_lectin-like/link_sf"/>
</dbReference>
<accession>A0A9B0WXK2</accession>
<dbReference type="InterPro" id="IPR016187">
    <property type="entry name" value="CTDL_fold"/>
</dbReference>
<sequence>MLPSVDFRSMYFMLLSCLMLGFQVQGEDSQMENPSSRISCPRGSKAFGSYCYALFLTARSWPNAEIACQKRSEGHLASVQSSLEGSFVSSLVKTTTNTYANIWIGLHYPTHVGEQGADSWEWTNDDLMSYTAWERDPSTISNPGYCG</sequence>
<dbReference type="GO" id="GO:0030246">
    <property type="term" value="F:carbohydrate binding"/>
    <property type="evidence" value="ECO:0007669"/>
    <property type="project" value="UniProtKB-KW"/>
</dbReference>
<feature type="chain" id="PRO_5038483418" evidence="2">
    <location>
        <begin position="27"/>
        <end position="147"/>
    </location>
</feature>
<keyword evidence="2" id="KW-0732">Signal</keyword>
<dbReference type="OrthoDB" id="418245at2759"/>
<dbReference type="PANTHER" id="PTHR22803">
    <property type="entry name" value="MANNOSE, PHOSPHOLIPASE, LECTIN RECEPTOR RELATED"/>
    <property type="match status" value="1"/>
</dbReference>
<dbReference type="AlphaFoldDB" id="A0A9B0WXK2"/>
<dbReference type="SMART" id="SM00034">
    <property type="entry name" value="CLECT"/>
    <property type="match status" value="1"/>
</dbReference>
<dbReference type="SUPFAM" id="SSF56436">
    <property type="entry name" value="C-type lectin-like"/>
    <property type="match status" value="1"/>
</dbReference>
<protein>
    <submittedName>
        <fullName evidence="5">Regenerating islet-derived protein 3-gamma-like</fullName>
    </submittedName>
</protein>
<evidence type="ECO:0000256" key="2">
    <source>
        <dbReference type="SAM" id="SignalP"/>
    </source>
</evidence>
<dbReference type="PRINTS" id="PR01504">
    <property type="entry name" value="PNCREATITSAP"/>
</dbReference>
<dbReference type="Proteomes" id="UP000504623">
    <property type="component" value="Unplaced"/>
</dbReference>
<gene>
    <name evidence="5" type="primary">LOC102813513</name>
</gene>